<evidence type="ECO:0000256" key="7">
    <source>
        <dbReference type="ARBA" id="ARBA00022801"/>
    </source>
</evidence>
<dbReference type="SUPFAM" id="SSF46946">
    <property type="entry name" value="S13-like H2TH domain"/>
    <property type="match status" value="1"/>
</dbReference>
<evidence type="ECO:0000256" key="2">
    <source>
        <dbReference type="ARBA" id="ARBA00009409"/>
    </source>
</evidence>
<dbReference type="PROSITE" id="PS51066">
    <property type="entry name" value="ZF_FPG_2"/>
    <property type="match status" value="1"/>
</dbReference>
<dbReference type="NCBIfam" id="TIGR00577">
    <property type="entry name" value="fpg"/>
    <property type="match status" value="1"/>
</dbReference>
<comment type="function">
    <text evidence="15">Involved in base excision repair of DNA damaged by oxidation or by mutagenic agents. Acts as DNA glycosylase that recognizes and removes damaged bases. Has a preference for oxidized purines, such as 7,8-dihydro-8-oxoguanine (8-oxoG). Has AP (apurinic/apyrimidinic) lyase activity and introduces nicks in the DNA strand. Cleaves the DNA backbone by beta-delta elimination to generate a single-strand break at the site of the removed base with both 3'- and 5'-phosphates.</text>
</comment>
<evidence type="ECO:0000256" key="8">
    <source>
        <dbReference type="ARBA" id="ARBA00022833"/>
    </source>
</evidence>
<feature type="active site" description="Schiff-base intermediate with DNA" evidence="15">
    <location>
        <position position="35"/>
    </location>
</feature>
<dbReference type="InterPro" id="IPR012319">
    <property type="entry name" value="FPG_cat"/>
</dbReference>
<dbReference type="AlphaFoldDB" id="A0A1I1EEF4"/>
<feature type="binding site" evidence="15">
    <location>
        <position position="125"/>
    </location>
    <ligand>
        <name>DNA</name>
        <dbReference type="ChEBI" id="CHEBI:16991"/>
    </ligand>
</feature>
<evidence type="ECO:0000259" key="17">
    <source>
        <dbReference type="PROSITE" id="PS51068"/>
    </source>
</evidence>
<keyword evidence="13 15" id="KW-0326">Glycosidase</keyword>
<comment type="caution">
    <text evidence="15">Lacks conserved residue(s) required for the propagation of feature annotation.</text>
</comment>
<dbReference type="GO" id="GO:0006284">
    <property type="term" value="P:base-excision repair"/>
    <property type="evidence" value="ECO:0007669"/>
    <property type="project" value="InterPro"/>
</dbReference>
<organism evidence="18 19">
    <name type="scientific">Alkalibacterium subtropicum</name>
    <dbReference type="NCBI Taxonomy" id="753702"/>
    <lineage>
        <taxon>Bacteria</taxon>
        <taxon>Bacillati</taxon>
        <taxon>Bacillota</taxon>
        <taxon>Bacilli</taxon>
        <taxon>Lactobacillales</taxon>
        <taxon>Carnobacteriaceae</taxon>
        <taxon>Alkalibacterium</taxon>
    </lineage>
</organism>
<reference evidence="19" key="1">
    <citation type="submission" date="2016-10" db="EMBL/GenBank/DDBJ databases">
        <authorList>
            <person name="Varghese N."/>
            <person name="Submissions S."/>
        </authorList>
    </citation>
    <scope>NUCLEOTIDE SEQUENCE [LARGE SCALE GENOMIC DNA]</scope>
    <source>
        <strain evidence="19">DSM 23664</strain>
    </source>
</reference>
<dbReference type="Pfam" id="PF06827">
    <property type="entry name" value="zf-FPG_IleRS"/>
    <property type="match status" value="1"/>
</dbReference>
<keyword evidence="4 15" id="KW-0479">Metal-binding</keyword>
<dbReference type="InterPro" id="IPR010979">
    <property type="entry name" value="Ribosomal_uS13-like_H2TH"/>
</dbReference>
<keyword evidence="7 15" id="KW-0378">Hydrolase</keyword>
<dbReference type="SUPFAM" id="SSF57716">
    <property type="entry name" value="Glucocorticoid receptor-like (DNA-binding domain)"/>
    <property type="match status" value="1"/>
</dbReference>
<protein>
    <recommendedName>
        <fullName evidence="15">Formamidopyrimidine-DNA glycosylase</fullName>
        <shortName evidence="15">Fapy-DNA glycosylase</shortName>
        <ecNumber evidence="15">3.2.2.23</ecNumber>
    </recommendedName>
    <alternativeName>
        <fullName evidence="15">DNA-(apurinic or apyrimidinic site) lyase MutM</fullName>
        <shortName evidence="15">AP lyase MutM</shortName>
        <ecNumber evidence="15">4.2.99.18</ecNumber>
    </alternativeName>
</protein>
<dbReference type="Pfam" id="PF06831">
    <property type="entry name" value="H2TH"/>
    <property type="match status" value="1"/>
</dbReference>
<evidence type="ECO:0000256" key="3">
    <source>
        <dbReference type="ARBA" id="ARBA00011245"/>
    </source>
</evidence>
<dbReference type="InterPro" id="IPR010663">
    <property type="entry name" value="Znf_FPG/IleRS"/>
</dbReference>
<feature type="active site" description="Proton donor" evidence="15">
    <location>
        <position position="36"/>
    </location>
</feature>
<keyword evidence="5 15" id="KW-0227">DNA damage</keyword>
<dbReference type="Proteomes" id="UP000199612">
    <property type="component" value="Unassembled WGS sequence"/>
</dbReference>
<evidence type="ECO:0000256" key="15">
    <source>
        <dbReference type="HAMAP-Rule" id="MF_00103"/>
    </source>
</evidence>
<dbReference type="InterPro" id="IPR015886">
    <property type="entry name" value="H2TH_FPG"/>
</dbReference>
<comment type="subunit">
    <text evidence="3 15">Monomer.</text>
</comment>
<dbReference type="GO" id="GO:0140078">
    <property type="term" value="F:class I DNA-(apurinic or apyrimidinic site) endonuclease activity"/>
    <property type="evidence" value="ECO:0007669"/>
    <property type="project" value="UniProtKB-EC"/>
</dbReference>
<feature type="active site" description="Proton donor; for delta-elimination activity" evidence="15">
    <location>
        <position position="296"/>
    </location>
</feature>
<dbReference type="STRING" id="753702.SAMN04488102_10149"/>
<comment type="cofactor">
    <cofactor evidence="15">
        <name>Zn(2+)</name>
        <dbReference type="ChEBI" id="CHEBI:29105"/>
    </cofactor>
    <text evidence="15">Binds 1 zinc ion per subunit.</text>
</comment>
<dbReference type="SMART" id="SM01232">
    <property type="entry name" value="H2TH"/>
    <property type="match status" value="1"/>
</dbReference>
<dbReference type="NCBIfam" id="NF002211">
    <property type="entry name" value="PRK01103.1"/>
    <property type="match status" value="1"/>
</dbReference>
<evidence type="ECO:0000256" key="5">
    <source>
        <dbReference type="ARBA" id="ARBA00022763"/>
    </source>
</evidence>
<evidence type="ECO:0000256" key="14">
    <source>
        <dbReference type="ARBA" id="ARBA00044632"/>
    </source>
</evidence>
<evidence type="ECO:0000256" key="9">
    <source>
        <dbReference type="ARBA" id="ARBA00023125"/>
    </source>
</evidence>
<comment type="similarity">
    <text evidence="2 15">Belongs to the FPG family.</text>
</comment>
<dbReference type="CDD" id="cd08966">
    <property type="entry name" value="EcFpg-like_N"/>
    <property type="match status" value="1"/>
</dbReference>
<gene>
    <name evidence="15" type="primary">mutM</name>
    <name evidence="15" type="synonym">fpg</name>
    <name evidence="18" type="ORF">SAMN04488102_10149</name>
</gene>
<comment type="catalytic activity">
    <reaction evidence="14 15">
        <text>2'-deoxyribonucleotide-(2'-deoxyribose 5'-phosphate)-2'-deoxyribonucleotide-DNA = a 3'-end 2'-deoxyribonucleotide-(2,3-dehydro-2,3-deoxyribose 5'-phosphate)-DNA + a 5'-end 5'-phospho-2'-deoxyribonucleoside-DNA + H(+)</text>
        <dbReference type="Rhea" id="RHEA:66592"/>
        <dbReference type="Rhea" id="RHEA-COMP:13180"/>
        <dbReference type="Rhea" id="RHEA-COMP:16897"/>
        <dbReference type="Rhea" id="RHEA-COMP:17067"/>
        <dbReference type="ChEBI" id="CHEBI:15378"/>
        <dbReference type="ChEBI" id="CHEBI:136412"/>
        <dbReference type="ChEBI" id="CHEBI:157695"/>
        <dbReference type="ChEBI" id="CHEBI:167181"/>
        <dbReference type="EC" id="4.2.99.18"/>
    </reaction>
</comment>
<evidence type="ECO:0000256" key="4">
    <source>
        <dbReference type="ARBA" id="ARBA00022723"/>
    </source>
</evidence>
<evidence type="ECO:0000256" key="1">
    <source>
        <dbReference type="ARBA" id="ARBA00001668"/>
    </source>
</evidence>
<dbReference type="PANTHER" id="PTHR22993">
    <property type="entry name" value="FORMAMIDOPYRIMIDINE-DNA GLYCOSYLASE"/>
    <property type="match status" value="1"/>
</dbReference>
<dbReference type="Gene3D" id="3.20.190.10">
    <property type="entry name" value="MutM-like, N-terminal"/>
    <property type="match status" value="1"/>
</dbReference>
<dbReference type="Gene3D" id="1.10.8.50">
    <property type="match status" value="1"/>
</dbReference>
<proteinExistence type="inferred from homology"/>
<keyword evidence="10 15" id="KW-0234">DNA repair</keyword>
<dbReference type="EC" id="3.2.2.23" evidence="15"/>
<keyword evidence="11 15" id="KW-0456">Lyase</keyword>
<evidence type="ECO:0000256" key="13">
    <source>
        <dbReference type="ARBA" id="ARBA00023295"/>
    </source>
</evidence>
<dbReference type="GO" id="GO:0034039">
    <property type="term" value="F:8-oxo-7,8-dihydroguanine DNA N-glycosylase activity"/>
    <property type="evidence" value="ECO:0007669"/>
    <property type="project" value="TreeGrafter"/>
</dbReference>
<keyword evidence="9 15" id="KW-0238">DNA-binding</keyword>
<feature type="binding site" evidence="15">
    <location>
        <position position="144"/>
    </location>
    <ligand>
        <name>DNA</name>
        <dbReference type="ChEBI" id="CHEBI:16991"/>
    </ligand>
</feature>
<dbReference type="InterPro" id="IPR000214">
    <property type="entry name" value="Znf_DNA_glyclase/AP_lyase"/>
</dbReference>
<keyword evidence="12 15" id="KW-0511">Multifunctional enzyme</keyword>
<dbReference type="GO" id="GO:0003690">
    <property type="term" value="F:double-stranded DNA binding"/>
    <property type="evidence" value="ECO:0007669"/>
    <property type="project" value="UniProtKB-ARBA"/>
</dbReference>
<evidence type="ECO:0000259" key="16">
    <source>
        <dbReference type="PROSITE" id="PS51066"/>
    </source>
</evidence>
<evidence type="ECO:0000313" key="19">
    <source>
        <dbReference type="Proteomes" id="UP000199612"/>
    </source>
</evidence>
<dbReference type="GO" id="GO:0008270">
    <property type="term" value="F:zinc ion binding"/>
    <property type="evidence" value="ECO:0007669"/>
    <property type="project" value="UniProtKB-UniRule"/>
</dbReference>
<dbReference type="PANTHER" id="PTHR22993:SF9">
    <property type="entry name" value="FORMAMIDOPYRIMIDINE-DNA GLYCOSYLASE"/>
    <property type="match status" value="1"/>
</dbReference>
<sequence length="310" mass="35533">METAGTTQNNKDQEAGLFLASFIEFNTKERVENMPELPEVENVRNGLKQLIVGKRITGARVLWPNIIKDPSVTEFKQRIEGQEIKDIRRRGKFLLFVLSRDVLISHLRMEGKYRLEGPEVPLTKHTHVIFELDSKEELRYLDVRKFGKMSLVEKADLDEHPSMRSLGPEPTDDTLETIYLIKALKKTERPVKACLLDQKIVAGIGNIYADEILYDAYIHPERKGKELNEDEIKRLRDSIISIMNRAVEKGGTTIRTYANAYGAEGSYQECLAVYGRTEEVCPRCQHTIRKIKVGQRGTHYCPQCQKAGRE</sequence>
<dbReference type="HAMAP" id="MF_00103">
    <property type="entry name" value="Fapy_DNA_glycosyl"/>
    <property type="match status" value="1"/>
</dbReference>
<dbReference type="SMART" id="SM00898">
    <property type="entry name" value="Fapy_DNA_glyco"/>
    <property type="match status" value="1"/>
</dbReference>
<dbReference type="SUPFAM" id="SSF81624">
    <property type="entry name" value="N-terminal domain of MutM-like DNA repair proteins"/>
    <property type="match status" value="1"/>
</dbReference>
<feature type="domain" description="Formamidopyrimidine-DNA glycosylase catalytic" evidence="17">
    <location>
        <begin position="35"/>
        <end position="147"/>
    </location>
</feature>
<evidence type="ECO:0000256" key="10">
    <source>
        <dbReference type="ARBA" id="ARBA00023204"/>
    </source>
</evidence>
<keyword evidence="19" id="KW-1185">Reference proteome</keyword>
<dbReference type="InterPro" id="IPR035937">
    <property type="entry name" value="FPG_N"/>
</dbReference>
<feature type="domain" description="FPG-type" evidence="16">
    <location>
        <begin position="272"/>
        <end position="306"/>
    </location>
</feature>
<dbReference type="Pfam" id="PF01149">
    <property type="entry name" value="Fapy_DNA_glyco"/>
    <property type="match status" value="1"/>
</dbReference>
<dbReference type="GO" id="GO:0003684">
    <property type="term" value="F:damaged DNA binding"/>
    <property type="evidence" value="ECO:0007669"/>
    <property type="project" value="InterPro"/>
</dbReference>
<dbReference type="EMBL" id="FOLT01000001">
    <property type="protein sequence ID" value="SFB83718.1"/>
    <property type="molecule type" value="Genomic_DNA"/>
</dbReference>
<evidence type="ECO:0000313" key="18">
    <source>
        <dbReference type="EMBL" id="SFB83718.1"/>
    </source>
</evidence>
<evidence type="ECO:0000256" key="12">
    <source>
        <dbReference type="ARBA" id="ARBA00023268"/>
    </source>
</evidence>
<dbReference type="EC" id="4.2.99.18" evidence="15"/>
<name>A0A1I1EEF4_9LACT</name>
<feature type="active site" description="Proton donor; for beta-elimination activity" evidence="15">
    <location>
        <position position="92"/>
    </location>
</feature>
<dbReference type="FunFam" id="1.10.8.50:FF:000003">
    <property type="entry name" value="Formamidopyrimidine-DNA glycosylase"/>
    <property type="match status" value="1"/>
</dbReference>
<keyword evidence="8 15" id="KW-0862">Zinc</keyword>
<keyword evidence="6 15" id="KW-0863">Zinc-finger</keyword>
<evidence type="ECO:0000256" key="6">
    <source>
        <dbReference type="ARBA" id="ARBA00022771"/>
    </source>
</evidence>
<evidence type="ECO:0000256" key="11">
    <source>
        <dbReference type="ARBA" id="ARBA00023239"/>
    </source>
</evidence>
<dbReference type="PROSITE" id="PS51068">
    <property type="entry name" value="FPG_CAT"/>
    <property type="match status" value="1"/>
</dbReference>
<comment type="catalytic activity">
    <reaction evidence="1 15">
        <text>Hydrolysis of DNA containing ring-opened 7-methylguanine residues, releasing 2,6-diamino-4-hydroxy-5-(N-methyl)formamidopyrimidine.</text>
        <dbReference type="EC" id="3.2.2.23"/>
    </reaction>
</comment>
<accession>A0A1I1EEF4</accession>
<dbReference type="InterPro" id="IPR020629">
    <property type="entry name" value="FPG_Glyclase"/>
</dbReference>